<accession>A0A9X4KYE3</accession>
<proteinExistence type="predicted"/>
<sequence>MELIIIDSFIFSGISVWLADDCDDDGDGAFDDSPCLSDEQADKKSISASMVASAYWNDFKRTSPPF</sequence>
<protein>
    <submittedName>
        <fullName evidence="1">Uncharacterized protein</fullName>
    </submittedName>
</protein>
<dbReference type="RefSeq" id="WP_277537657.1">
    <property type="nucleotide sequence ID" value="NZ_JAPDIA010000008.1"/>
</dbReference>
<evidence type="ECO:0000313" key="1">
    <source>
        <dbReference type="EMBL" id="MDG0813606.1"/>
    </source>
</evidence>
<dbReference type="Proteomes" id="UP001153404">
    <property type="component" value="Unassembled WGS sequence"/>
</dbReference>
<dbReference type="AlphaFoldDB" id="A0A9X4KYE3"/>
<name>A0A9X4KYE3_9BACL</name>
<evidence type="ECO:0000313" key="2">
    <source>
        <dbReference type="Proteomes" id="UP001153404"/>
    </source>
</evidence>
<dbReference type="EMBL" id="JAPDIA010000008">
    <property type="protein sequence ID" value="MDG0813606.1"/>
    <property type="molecule type" value="Genomic_DNA"/>
</dbReference>
<keyword evidence="2" id="KW-1185">Reference proteome</keyword>
<reference evidence="1" key="1">
    <citation type="submission" date="2022-10" db="EMBL/GenBank/DDBJ databases">
        <title>Comparative genomic analysis of Cohnella hashimotonis sp. nov., isolated from the International Space Station.</title>
        <authorList>
            <person name="Simpson A."/>
            <person name="Venkateswaran K."/>
        </authorList>
    </citation>
    <scope>NUCLEOTIDE SEQUENCE</scope>
    <source>
        <strain evidence="1">DSM 28161</strain>
    </source>
</reference>
<organism evidence="1 2">
    <name type="scientific">Cohnella rhizosphaerae</name>
    <dbReference type="NCBI Taxonomy" id="1457232"/>
    <lineage>
        <taxon>Bacteria</taxon>
        <taxon>Bacillati</taxon>
        <taxon>Bacillota</taxon>
        <taxon>Bacilli</taxon>
        <taxon>Bacillales</taxon>
        <taxon>Paenibacillaceae</taxon>
        <taxon>Cohnella</taxon>
    </lineage>
</organism>
<comment type="caution">
    <text evidence="1">The sequence shown here is derived from an EMBL/GenBank/DDBJ whole genome shotgun (WGS) entry which is preliminary data.</text>
</comment>
<gene>
    <name evidence="1" type="ORF">OMP40_33165</name>
</gene>